<feature type="region of interest" description="Disordered" evidence="4">
    <location>
        <begin position="1"/>
        <end position="21"/>
    </location>
</feature>
<dbReference type="Pfam" id="PF04889">
    <property type="entry name" value="Cwf_Cwc_15"/>
    <property type="match status" value="1"/>
</dbReference>
<evidence type="ECO:0000256" key="2">
    <source>
        <dbReference type="ARBA" id="ARBA00022664"/>
    </source>
</evidence>
<dbReference type="PANTHER" id="PTHR12718">
    <property type="entry name" value="CELL CYCLE CONTROL PROTEIN CWF15"/>
    <property type="match status" value="1"/>
</dbReference>
<reference evidence="5 6" key="1">
    <citation type="submission" date="2014-11" db="EMBL/GenBank/DDBJ databases">
        <authorList>
            <person name="Zhu J."/>
            <person name="Qi W."/>
            <person name="Song R."/>
        </authorList>
    </citation>
    <scope>NUCLEOTIDE SEQUENCE [LARGE SCALE GENOMIC DNA]</scope>
</reference>
<evidence type="ECO:0000313" key="5">
    <source>
        <dbReference type="EMBL" id="CEM03645.1"/>
    </source>
</evidence>
<dbReference type="GO" id="GO:0045292">
    <property type="term" value="P:mRNA cis splicing, via spliceosome"/>
    <property type="evidence" value="ECO:0007669"/>
    <property type="project" value="TreeGrafter"/>
</dbReference>
<sequence length="229" mass="26137">MTTAHRPTYHQALGGEGQGGTRVSIASVKLSSRDLPGQMTMKQRQEGQGTEEEIKAKDLKAELEEKERRHYAAKKLAENRVAPSEVESSAKPLTLTAAAVPESIPNMFPQDADDEPGDVNDSDEEEEDDDDDEEEAELRRELEKIKREREEEERSKREAEGRAEEEARREQVLRSNPLMTGADVSVKRRWDDDVVFKNQAKGAPKAQKRFINDVVRSEFHRKFMNKYII</sequence>
<dbReference type="Proteomes" id="UP000041254">
    <property type="component" value="Unassembled WGS sequence"/>
</dbReference>
<dbReference type="OMA" id="KYREHGQ"/>
<comment type="similarity">
    <text evidence="1">Belongs to the CWC15 family.</text>
</comment>
<name>A0A0G4EYW3_VITBC</name>
<evidence type="ECO:0000313" key="6">
    <source>
        <dbReference type="Proteomes" id="UP000041254"/>
    </source>
</evidence>
<dbReference type="VEuPathDB" id="CryptoDB:Vbra_13997"/>
<proteinExistence type="inferred from homology"/>
<gene>
    <name evidence="5" type="ORF">Vbra_13997</name>
</gene>
<evidence type="ECO:0000256" key="3">
    <source>
        <dbReference type="ARBA" id="ARBA00023187"/>
    </source>
</evidence>
<dbReference type="STRING" id="1169540.A0A0G4EYW3"/>
<accession>A0A0G4EYW3</accession>
<dbReference type="InParanoid" id="A0A0G4EYW3"/>
<dbReference type="EMBL" id="CDMY01000346">
    <property type="protein sequence ID" value="CEM03645.1"/>
    <property type="molecule type" value="Genomic_DNA"/>
</dbReference>
<dbReference type="GO" id="GO:0003723">
    <property type="term" value="F:RNA binding"/>
    <property type="evidence" value="ECO:0007669"/>
    <property type="project" value="TreeGrafter"/>
</dbReference>
<dbReference type="PhylomeDB" id="A0A0G4EYW3"/>
<feature type="compositionally biased region" description="Basic and acidic residues" evidence="4">
    <location>
        <begin position="137"/>
        <end position="172"/>
    </location>
</feature>
<dbReference type="GO" id="GO:0071013">
    <property type="term" value="C:catalytic step 2 spliceosome"/>
    <property type="evidence" value="ECO:0007669"/>
    <property type="project" value="TreeGrafter"/>
</dbReference>
<dbReference type="OrthoDB" id="30179at2759"/>
<keyword evidence="6" id="KW-1185">Reference proteome</keyword>
<dbReference type="AlphaFoldDB" id="A0A0G4EYW3"/>
<feature type="compositionally biased region" description="Acidic residues" evidence="4">
    <location>
        <begin position="111"/>
        <end position="136"/>
    </location>
</feature>
<evidence type="ECO:0000256" key="4">
    <source>
        <dbReference type="SAM" id="MobiDB-lite"/>
    </source>
</evidence>
<evidence type="ECO:0008006" key="7">
    <source>
        <dbReference type="Google" id="ProtNLM"/>
    </source>
</evidence>
<evidence type="ECO:0000256" key="1">
    <source>
        <dbReference type="ARBA" id="ARBA00006644"/>
    </source>
</evidence>
<organism evidence="5 6">
    <name type="scientific">Vitrella brassicaformis (strain CCMP3155)</name>
    <dbReference type="NCBI Taxonomy" id="1169540"/>
    <lineage>
        <taxon>Eukaryota</taxon>
        <taxon>Sar</taxon>
        <taxon>Alveolata</taxon>
        <taxon>Colpodellida</taxon>
        <taxon>Vitrellaceae</taxon>
        <taxon>Vitrella</taxon>
    </lineage>
</organism>
<dbReference type="PANTHER" id="PTHR12718:SF2">
    <property type="entry name" value="SPLICEOSOME-ASSOCIATED PROTEIN CWC15 HOMOLOG"/>
    <property type="match status" value="1"/>
</dbReference>
<keyword evidence="2" id="KW-0507">mRNA processing</keyword>
<dbReference type="InterPro" id="IPR006973">
    <property type="entry name" value="Cwf_Cwc_15"/>
</dbReference>
<feature type="region of interest" description="Disordered" evidence="4">
    <location>
        <begin position="34"/>
        <end position="60"/>
    </location>
</feature>
<keyword evidence="3" id="KW-0508">mRNA splicing</keyword>
<dbReference type="FunCoup" id="A0A0G4EYW3">
    <property type="interactions" value="138"/>
</dbReference>
<feature type="region of interest" description="Disordered" evidence="4">
    <location>
        <begin position="76"/>
        <end position="176"/>
    </location>
</feature>
<protein>
    <recommendedName>
        <fullName evidence="7">Cwf15/Cwc15 cell cycle control protein</fullName>
    </recommendedName>
</protein>